<protein>
    <recommendedName>
        <fullName evidence="2">WW domain-containing protein</fullName>
    </recommendedName>
</protein>
<evidence type="ECO:0000313" key="3">
    <source>
        <dbReference type="EMBL" id="TNY18038.1"/>
    </source>
</evidence>
<reference evidence="3 4" key="1">
    <citation type="submission" date="2019-03" db="EMBL/GenBank/DDBJ databases">
        <title>Rhodosporidium diobovatum UCD-FST 08-225 genome sequencing, assembly, and annotation.</title>
        <authorList>
            <person name="Fakankun I.U."/>
            <person name="Fristensky B."/>
            <person name="Levin D.B."/>
        </authorList>
    </citation>
    <scope>NUCLEOTIDE SEQUENCE [LARGE SCALE GENOMIC DNA]</scope>
    <source>
        <strain evidence="3 4">UCD-FST 08-225</strain>
    </source>
</reference>
<dbReference type="SMART" id="SM00456">
    <property type="entry name" value="WW"/>
    <property type="match status" value="1"/>
</dbReference>
<feature type="region of interest" description="Disordered" evidence="1">
    <location>
        <begin position="94"/>
        <end position="151"/>
    </location>
</feature>
<feature type="compositionally biased region" description="Low complexity" evidence="1">
    <location>
        <begin position="220"/>
        <end position="229"/>
    </location>
</feature>
<dbReference type="InterPro" id="IPR001202">
    <property type="entry name" value="WW_dom"/>
</dbReference>
<feature type="compositionally biased region" description="Basic and acidic residues" evidence="1">
    <location>
        <begin position="46"/>
        <end position="66"/>
    </location>
</feature>
<dbReference type="Pfam" id="PF00397">
    <property type="entry name" value="WW"/>
    <property type="match status" value="1"/>
</dbReference>
<name>A0A5C5FMG9_9BASI</name>
<evidence type="ECO:0000256" key="1">
    <source>
        <dbReference type="SAM" id="MobiDB-lite"/>
    </source>
</evidence>
<feature type="compositionally biased region" description="Low complexity" evidence="1">
    <location>
        <begin position="108"/>
        <end position="151"/>
    </location>
</feature>
<dbReference type="OrthoDB" id="2444812at2759"/>
<proteinExistence type="predicted"/>
<evidence type="ECO:0000259" key="2">
    <source>
        <dbReference type="PROSITE" id="PS50020"/>
    </source>
</evidence>
<feature type="region of interest" description="Disordered" evidence="1">
    <location>
        <begin position="220"/>
        <end position="268"/>
    </location>
</feature>
<dbReference type="Gene3D" id="2.20.70.10">
    <property type="match status" value="1"/>
</dbReference>
<keyword evidence="4" id="KW-1185">Reference proteome</keyword>
<gene>
    <name evidence="3" type="ORF">DMC30DRAFT_449208</name>
</gene>
<accession>A0A5C5FMG9</accession>
<dbReference type="CDD" id="cd00201">
    <property type="entry name" value="WW"/>
    <property type="match status" value="1"/>
</dbReference>
<dbReference type="Proteomes" id="UP000311382">
    <property type="component" value="Unassembled WGS sequence"/>
</dbReference>
<dbReference type="PROSITE" id="PS50020">
    <property type="entry name" value="WW_DOMAIN_2"/>
    <property type="match status" value="1"/>
</dbReference>
<organism evidence="3 4">
    <name type="scientific">Rhodotorula diobovata</name>
    <dbReference type="NCBI Taxonomy" id="5288"/>
    <lineage>
        <taxon>Eukaryota</taxon>
        <taxon>Fungi</taxon>
        <taxon>Dikarya</taxon>
        <taxon>Basidiomycota</taxon>
        <taxon>Pucciniomycotina</taxon>
        <taxon>Microbotryomycetes</taxon>
        <taxon>Sporidiobolales</taxon>
        <taxon>Sporidiobolaceae</taxon>
        <taxon>Rhodotorula</taxon>
    </lineage>
</organism>
<feature type="compositionally biased region" description="Pro residues" evidence="1">
    <location>
        <begin position="1"/>
        <end position="10"/>
    </location>
</feature>
<evidence type="ECO:0000313" key="4">
    <source>
        <dbReference type="Proteomes" id="UP000311382"/>
    </source>
</evidence>
<comment type="caution">
    <text evidence="3">The sequence shown here is derived from an EMBL/GenBank/DDBJ whole genome shotgun (WGS) entry which is preliminary data.</text>
</comment>
<dbReference type="InterPro" id="IPR036020">
    <property type="entry name" value="WW_dom_sf"/>
</dbReference>
<dbReference type="EMBL" id="SOZI01000160">
    <property type="protein sequence ID" value="TNY18038.1"/>
    <property type="molecule type" value="Genomic_DNA"/>
</dbReference>
<dbReference type="PROSITE" id="PS01159">
    <property type="entry name" value="WW_DOMAIN_1"/>
    <property type="match status" value="1"/>
</dbReference>
<dbReference type="SUPFAM" id="SSF51045">
    <property type="entry name" value="WW domain"/>
    <property type="match status" value="1"/>
</dbReference>
<feature type="region of interest" description="Disordered" evidence="1">
    <location>
        <begin position="1"/>
        <end position="81"/>
    </location>
</feature>
<sequence>MSPSPEPLTPPEHSDTTSHDPVPSTDQPPDDAASPSPADPPTNDDTPERDNNNEHGSETTVDHHQPPTDAAESPKDAWQAVFSPDANAWYFWNAQTGETTWTNPRDTPAASAEAGPSSSFSAAPPDAGAAAPSASNANAKAADPNALPEIDPDLAWLDPALAARRAGGTSLAQTGRFNARTGRFMADPSLNPDRISQFQRGQRQQEAYYDVQGWEQQLAGRGLKRAGAGEPAQDDAEGAKRRPSAKQVDKFRQQKEEKKRKKLTSWLT</sequence>
<feature type="compositionally biased region" description="Basic and acidic residues" evidence="1">
    <location>
        <begin position="247"/>
        <end position="257"/>
    </location>
</feature>
<feature type="compositionally biased region" description="Basic residues" evidence="1">
    <location>
        <begin position="258"/>
        <end position="268"/>
    </location>
</feature>
<feature type="domain" description="WW" evidence="2">
    <location>
        <begin position="72"/>
        <end position="106"/>
    </location>
</feature>
<feature type="compositionally biased region" description="Low complexity" evidence="1">
    <location>
        <begin position="23"/>
        <end position="44"/>
    </location>
</feature>
<dbReference type="AlphaFoldDB" id="A0A5C5FMG9"/>
<feature type="compositionally biased region" description="Polar residues" evidence="1">
    <location>
        <begin position="94"/>
        <end position="105"/>
    </location>
</feature>